<keyword evidence="1" id="KW-0812">Transmembrane</keyword>
<comment type="caution">
    <text evidence="2">The sequence shown here is derived from an EMBL/GenBank/DDBJ whole genome shotgun (WGS) entry which is preliminary data.</text>
</comment>
<feature type="transmembrane region" description="Helical" evidence="1">
    <location>
        <begin position="23"/>
        <end position="42"/>
    </location>
</feature>
<evidence type="ECO:0000313" key="3">
    <source>
        <dbReference type="Proteomes" id="UP000708208"/>
    </source>
</evidence>
<sequence length="92" mass="10274">GIESALNVWSQKNWRSNLGEIKMTILLLVLLASYLHIIPSFLNYRSQIEFINEIISVQNLLHLDSTSFTLPSEKENGVGGGGKYKALEGLLK</sequence>
<evidence type="ECO:0000313" key="2">
    <source>
        <dbReference type="EMBL" id="CAG7830051.1"/>
    </source>
</evidence>
<gene>
    <name evidence="2" type="ORF">AFUS01_LOCUS39878</name>
</gene>
<dbReference type="EMBL" id="CAJVCH010554013">
    <property type="protein sequence ID" value="CAG7830051.1"/>
    <property type="molecule type" value="Genomic_DNA"/>
</dbReference>
<proteinExistence type="predicted"/>
<protein>
    <submittedName>
        <fullName evidence="2">Uncharacterized protein</fullName>
    </submittedName>
</protein>
<dbReference type="Proteomes" id="UP000708208">
    <property type="component" value="Unassembled WGS sequence"/>
</dbReference>
<keyword evidence="1" id="KW-1133">Transmembrane helix</keyword>
<dbReference type="AlphaFoldDB" id="A0A8J2LE02"/>
<reference evidence="2" key="1">
    <citation type="submission" date="2021-06" db="EMBL/GenBank/DDBJ databases">
        <authorList>
            <person name="Hodson N. C."/>
            <person name="Mongue J. A."/>
            <person name="Jaron S. K."/>
        </authorList>
    </citation>
    <scope>NUCLEOTIDE SEQUENCE</scope>
</reference>
<organism evidence="2 3">
    <name type="scientific">Allacma fusca</name>
    <dbReference type="NCBI Taxonomy" id="39272"/>
    <lineage>
        <taxon>Eukaryota</taxon>
        <taxon>Metazoa</taxon>
        <taxon>Ecdysozoa</taxon>
        <taxon>Arthropoda</taxon>
        <taxon>Hexapoda</taxon>
        <taxon>Collembola</taxon>
        <taxon>Symphypleona</taxon>
        <taxon>Sminthuridae</taxon>
        <taxon>Allacma</taxon>
    </lineage>
</organism>
<name>A0A8J2LE02_9HEXA</name>
<accession>A0A8J2LE02</accession>
<keyword evidence="3" id="KW-1185">Reference proteome</keyword>
<keyword evidence="1" id="KW-0472">Membrane</keyword>
<evidence type="ECO:0000256" key="1">
    <source>
        <dbReference type="SAM" id="Phobius"/>
    </source>
</evidence>
<feature type="non-terminal residue" evidence="2">
    <location>
        <position position="1"/>
    </location>
</feature>